<evidence type="ECO:0008006" key="4">
    <source>
        <dbReference type="Google" id="ProtNLM"/>
    </source>
</evidence>
<name>A0A9X3EEQ4_9GAMM</name>
<feature type="transmembrane region" description="Helical" evidence="1">
    <location>
        <begin position="38"/>
        <end position="55"/>
    </location>
</feature>
<accession>A0A9X3EEQ4</accession>
<comment type="caution">
    <text evidence="2">The sequence shown here is derived from an EMBL/GenBank/DDBJ whole genome shotgun (WGS) entry which is preliminary data.</text>
</comment>
<gene>
    <name evidence="2" type="ORF">OUO13_09565</name>
</gene>
<protein>
    <recommendedName>
        <fullName evidence="4">Cation/multidrug efflux pump</fullName>
    </recommendedName>
</protein>
<evidence type="ECO:0000313" key="2">
    <source>
        <dbReference type="EMBL" id="MCY0965434.1"/>
    </source>
</evidence>
<dbReference type="Proteomes" id="UP001150830">
    <property type="component" value="Unassembled WGS sequence"/>
</dbReference>
<evidence type="ECO:0000256" key="1">
    <source>
        <dbReference type="SAM" id="Phobius"/>
    </source>
</evidence>
<dbReference type="AlphaFoldDB" id="A0A9X3EEQ4"/>
<sequence length="214" mass="24056">MIQSVLVVSLSAVALVLLLIVAKMWVGKEWFVQWLKGNLGIVMIVVSVLLVFSAIDAASYRQAHSGEVLYTVTTYQLEPQVYEVEMVSATNGHSARYEIQGEQWQLELQTLAWRGPGSSVSDLPAYRPASLEGRYLSLEQERTSHKQQVSLSESRWVNLWSIFRDANLWLDGDVWRLQFMPLVNGANYTILIGQNGLETSPLNDVATQALKGNW</sequence>
<reference evidence="2" key="1">
    <citation type="submission" date="2022-11" db="EMBL/GenBank/DDBJ databases">
        <title>Parathalassolutuus dongxingensis gen. nov., sp. nov., a novel member of family Oceanospirillaceae isolated from a coastal shrimp pond in Guangxi, China.</title>
        <authorList>
            <person name="Chen H."/>
        </authorList>
    </citation>
    <scope>NUCLEOTIDE SEQUENCE</scope>
    <source>
        <strain evidence="2">G-43</strain>
    </source>
</reference>
<evidence type="ECO:0000313" key="3">
    <source>
        <dbReference type="Proteomes" id="UP001150830"/>
    </source>
</evidence>
<organism evidence="2 3">
    <name type="scientific">Parathalassolituus penaei</name>
    <dbReference type="NCBI Taxonomy" id="2997323"/>
    <lineage>
        <taxon>Bacteria</taxon>
        <taxon>Pseudomonadati</taxon>
        <taxon>Pseudomonadota</taxon>
        <taxon>Gammaproteobacteria</taxon>
        <taxon>Oceanospirillales</taxon>
        <taxon>Oceanospirillaceae</taxon>
        <taxon>Parathalassolituus</taxon>
    </lineage>
</organism>
<dbReference type="RefSeq" id="WP_283173645.1">
    <property type="nucleotide sequence ID" value="NZ_JAPNOA010000026.1"/>
</dbReference>
<keyword evidence="1" id="KW-1133">Transmembrane helix</keyword>
<keyword evidence="3" id="KW-1185">Reference proteome</keyword>
<keyword evidence="1" id="KW-0812">Transmembrane</keyword>
<dbReference type="EMBL" id="JAPNOA010000026">
    <property type="protein sequence ID" value="MCY0965434.1"/>
    <property type="molecule type" value="Genomic_DNA"/>
</dbReference>
<keyword evidence="1" id="KW-0472">Membrane</keyword>
<feature type="transmembrane region" description="Helical" evidence="1">
    <location>
        <begin position="6"/>
        <end position="26"/>
    </location>
</feature>
<proteinExistence type="predicted"/>